<dbReference type="InterPro" id="IPR000719">
    <property type="entry name" value="Prot_kinase_dom"/>
</dbReference>
<evidence type="ECO:0000256" key="7">
    <source>
        <dbReference type="SAM" id="MobiDB-lite"/>
    </source>
</evidence>
<keyword evidence="4 5" id="KW-0067">ATP-binding</keyword>
<dbReference type="FunFam" id="1.10.510.10:FF:000095">
    <property type="entry name" value="protein STRUBBELIG-RECEPTOR FAMILY 8"/>
    <property type="match status" value="1"/>
</dbReference>
<proteinExistence type="inferred from homology"/>
<dbReference type="PROSITE" id="PS50011">
    <property type="entry name" value="PROTEIN_KINASE_DOM"/>
    <property type="match status" value="1"/>
</dbReference>
<evidence type="ECO:0000313" key="9">
    <source>
        <dbReference type="EMBL" id="KAK7263361.1"/>
    </source>
</evidence>
<dbReference type="AlphaFoldDB" id="A0AAN9EU35"/>
<evidence type="ECO:0000256" key="2">
    <source>
        <dbReference type="ARBA" id="ARBA00022741"/>
    </source>
</evidence>
<comment type="similarity">
    <text evidence="6">Belongs to the protein kinase superfamily.</text>
</comment>
<evidence type="ECO:0000256" key="3">
    <source>
        <dbReference type="ARBA" id="ARBA00022777"/>
    </source>
</evidence>
<feature type="region of interest" description="Disordered" evidence="7">
    <location>
        <begin position="1"/>
        <end position="35"/>
    </location>
</feature>
<evidence type="ECO:0000256" key="1">
    <source>
        <dbReference type="ARBA" id="ARBA00022679"/>
    </source>
</evidence>
<dbReference type="PROSITE" id="PS00108">
    <property type="entry name" value="PROTEIN_KINASE_ST"/>
    <property type="match status" value="1"/>
</dbReference>
<feature type="region of interest" description="Disordered" evidence="7">
    <location>
        <begin position="125"/>
        <end position="149"/>
    </location>
</feature>
<dbReference type="InterPro" id="IPR008271">
    <property type="entry name" value="Ser/Thr_kinase_AS"/>
</dbReference>
<dbReference type="InterPro" id="IPR050823">
    <property type="entry name" value="Plant_Ser_Thr_Prot_Kinase"/>
</dbReference>
<dbReference type="Gene3D" id="1.10.510.10">
    <property type="entry name" value="Transferase(Phosphotransferase) domain 1"/>
    <property type="match status" value="1"/>
</dbReference>
<feature type="compositionally biased region" description="Polar residues" evidence="7">
    <location>
        <begin position="136"/>
        <end position="148"/>
    </location>
</feature>
<evidence type="ECO:0000256" key="4">
    <source>
        <dbReference type="ARBA" id="ARBA00022840"/>
    </source>
</evidence>
<feature type="compositionally biased region" description="Polar residues" evidence="7">
    <location>
        <begin position="461"/>
        <end position="476"/>
    </location>
</feature>
<protein>
    <recommendedName>
        <fullName evidence="8">Protein kinase domain-containing protein</fullName>
    </recommendedName>
</protein>
<keyword evidence="3" id="KW-0418">Kinase</keyword>
<organism evidence="9 10">
    <name type="scientific">Clitoria ternatea</name>
    <name type="common">Butterfly pea</name>
    <dbReference type="NCBI Taxonomy" id="43366"/>
    <lineage>
        <taxon>Eukaryota</taxon>
        <taxon>Viridiplantae</taxon>
        <taxon>Streptophyta</taxon>
        <taxon>Embryophyta</taxon>
        <taxon>Tracheophyta</taxon>
        <taxon>Spermatophyta</taxon>
        <taxon>Magnoliopsida</taxon>
        <taxon>eudicotyledons</taxon>
        <taxon>Gunneridae</taxon>
        <taxon>Pentapetalae</taxon>
        <taxon>rosids</taxon>
        <taxon>fabids</taxon>
        <taxon>Fabales</taxon>
        <taxon>Fabaceae</taxon>
        <taxon>Papilionoideae</taxon>
        <taxon>50 kb inversion clade</taxon>
        <taxon>NPAAA clade</taxon>
        <taxon>indigoferoid/millettioid clade</taxon>
        <taxon>Phaseoleae</taxon>
        <taxon>Clitoria</taxon>
    </lineage>
</organism>
<reference evidence="9 10" key="1">
    <citation type="submission" date="2024-01" db="EMBL/GenBank/DDBJ databases">
        <title>The genomes of 5 underutilized Papilionoideae crops provide insights into root nodulation and disease resistance.</title>
        <authorList>
            <person name="Yuan L."/>
        </authorList>
    </citation>
    <scope>NUCLEOTIDE SEQUENCE [LARGE SCALE GENOMIC DNA]</scope>
    <source>
        <strain evidence="9">LY-2023</strain>
        <tissue evidence="9">Leaf</tissue>
    </source>
</reference>
<dbReference type="GO" id="GO:0005524">
    <property type="term" value="F:ATP binding"/>
    <property type="evidence" value="ECO:0007669"/>
    <property type="project" value="UniProtKB-UniRule"/>
</dbReference>
<dbReference type="GO" id="GO:0004674">
    <property type="term" value="F:protein serine/threonine kinase activity"/>
    <property type="evidence" value="ECO:0007669"/>
    <property type="project" value="UniProtKB-KW"/>
</dbReference>
<dbReference type="PROSITE" id="PS00107">
    <property type="entry name" value="PROTEIN_KINASE_ATP"/>
    <property type="match status" value="1"/>
</dbReference>
<comment type="caution">
    <text evidence="9">The sequence shown here is derived from an EMBL/GenBank/DDBJ whole genome shotgun (WGS) entry which is preliminary data.</text>
</comment>
<keyword evidence="2 5" id="KW-0547">Nucleotide-binding</keyword>
<gene>
    <name evidence="9" type="ORF">RJT34_30949</name>
</gene>
<dbReference type="EMBL" id="JAYKXN010000008">
    <property type="protein sequence ID" value="KAK7263361.1"/>
    <property type="molecule type" value="Genomic_DNA"/>
</dbReference>
<feature type="region of interest" description="Disordered" evidence="7">
    <location>
        <begin position="461"/>
        <end position="488"/>
    </location>
</feature>
<evidence type="ECO:0000259" key="8">
    <source>
        <dbReference type="PROSITE" id="PS50011"/>
    </source>
</evidence>
<evidence type="ECO:0000256" key="5">
    <source>
        <dbReference type="PROSITE-ProRule" id="PRU10141"/>
    </source>
</evidence>
<evidence type="ECO:0000256" key="6">
    <source>
        <dbReference type="RuleBase" id="RU000304"/>
    </source>
</evidence>
<dbReference type="Gene3D" id="3.30.200.20">
    <property type="entry name" value="Phosphorylase Kinase, domain 1"/>
    <property type="match status" value="1"/>
</dbReference>
<dbReference type="InterPro" id="IPR011009">
    <property type="entry name" value="Kinase-like_dom_sf"/>
</dbReference>
<feature type="binding site" evidence="5">
    <location>
        <position position="210"/>
    </location>
    <ligand>
        <name>ATP</name>
        <dbReference type="ChEBI" id="CHEBI:30616"/>
    </ligand>
</feature>
<keyword evidence="10" id="KW-1185">Reference proteome</keyword>
<feature type="domain" description="Protein kinase" evidence="8">
    <location>
        <begin position="176"/>
        <end position="461"/>
    </location>
</feature>
<dbReference type="Pfam" id="PF00069">
    <property type="entry name" value="Pkinase"/>
    <property type="match status" value="1"/>
</dbReference>
<keyword evidence="6" id="KW-0723">Serine/threonine-protein kinase</keyword>
<accession>A0AAN9EU35</accession>
<evidence type="ECO:0000313" key="10">
    <source>
        <dbReference type="Proteomes" id="UP001359559"/>
    </source>
</evidence>
<dbReference type="SUPFAM" id="SSF56112">
    <property type="entry name" value="Protein kinase-like (PK-like)"/>
    <property type="match status" value="1"/>
</dbReference>
<dbReference type="InterPro" id="IPR017441">
    <property type="entry name" value="Protein_kinase_ATP_BS"/>
</dbReference>
<dbReference type="CDD" id="cd14066">
    <property type="entry name" value="STKc_IRAK"/>
    <property type="match status" value="1"/>
</dbReference>
<dbReference type="Proteomes" id="UP001359559">
    <property type="component" value="Unassembled WGS sequence"/>
</dbReference>
<name>A0AAN9EU35_CLITE</name>
<keyword evidence="1" id="KW-0808">Transferase</keyword>
<sequence>MKQEKEQPPLPDRTTVAGTAQPSTRPAGLLRDNHHLEPRTRPAGLLSLFHIVANPLSLLSLSFHTNILISSTSRKFFSLSSFLSSSSHKYHFFPHLGHLHHIHIPFDGRKMKCFFFKEKAKSAPELQRKKNPALNRATNSTGSVSSPKSVKDLYREREHTFRVFTLQELRDATNGFNRMLKIGEGGFGSVYRGSITPSNGQGDPIVVAIKRLNTRGFQGHKEWLAEVQFLSIVNHPNLVKLLGYCSVDGERGIQRLLVYEFIPNRSLEDHLFNKGFPTLPWKTRIQIMLGAAQGLAYLHEGLEIQVIYRDFKSSNVLLDADFHPKLSDFGLAREGPQGDQTHVSTAVVGTHGYAAPEYIETGHLKVQSDMWSFGVVLYEILTGRRSLERNRPTAEQKLLDWVKQYPADSSRFSMIMDPRLRNQYSLSAARKIAKLADSCLKKNPEDRPSMTQIVESLKQALQFSETPNTTSQDVGESSSRSKVVRKSK</sequence>
<dbReference type="PANTHER" id="PTHR45621">
    <property type="entry name" value="OS01G0588500 PROTEIN-RELATED"/>
    <property type="match status" value="1"/>
</dbReference>